<feature type="domain" description="Cytochrome c" evidence="5">
    <location>
        <begin position="266"/>
        <end position="395"/>
    </location>
</feature>
<proteinExistence type="predicted"/>
<keyword evidence="2 4" id="KW-0479">Metal-binding</keyword>
<dbReference type="InterPro" id="IPR010538">
    <property type="entry name" value="DHOR"/>
</dbReference>
<dbReference type="GO" id="GO:0004130">
    <property type="term" value="F:cytochrome-c peroxidase activity"/>
    <property type="evidence" value="ECO:0007669"/>
    <property type="project" value="TreeGrafter"/>
</dbReference>
<evidence type="ECO:0000256" key="1">
    <source>
        <dbReference type="ARBA" id="ARBA00022617"/>
    </source>
</evidence>
<organism evidence="6 7">
    <name type="scientific">Archangium gephyra</name>
    <dbReference type="NCBI Taxonomy" id="48"/>
    <lineage>
        <taxon>Bacteria</taxon>
        <taxon>Pseudomonadati</taxon>
        <taxon>Myxococcota</taxon>
        <taxon>Myxococcia</taxon>
        <taxon>Myxococcales</taxon>
        <taxon>Cystobacterineae</taxon>
        <taxon>Archangiaceae</taxon>
        <taxon>Archangium</taxon>
    </lineage>
</organism>
<dbReference type="PANTHER" id="PTHR30600:SF4">
    <property type="entry name" value="CYTOCHROME C DOMAIN-CONTAINING PROTEIN"/>
    <property type="match status" value="1"/>
</dbReference>
<reference evidence="6 7" key="1">
    <citation type="submission" date="2017-08" db="EMBL/GenBank/DDBJ databases">
        <title>Infants hospitalized years apart are colonized by the same room-sourced microbial strains.</title>
        <authorList>
            <person name="Brooks B."/>
            <person name="Olm M.R."/>
            <person name="Firek B.A."/>
            <person name="Baker R."/>
            <person name="Thomas B.C."/>
            <person name="Morowitz M.J."/>
            <person name="Banfield J.F."/>
        </authorList>
    </citation>
    <scope>NUCLEOTIDE SEQUENCE [LARGE SCALE GENOMIC DNA]</scope>
    <source>
        <strain evidence="6">S2_003_000_R2_14</strain>
    </source>
</reference>
<dbReference type="InterPro" id="IPR036909">
    <property type="entry name" value="Cyt_c-like_dom_sf"/>
</dbReference>
<comment type="caution">
    <text evidence="6">The sequence shown here is derived from an EMBL/GenBank/DDBJ whole genome shotgun (WGS) entry which is preliminary data.</text>
</comment>
<dbReference type="InterPro" id="IPR009056">
    <property type="entry name" value="Cyt_c-like_dom"/>
</dbReference>
<dbReference type="Proteomes" id="UP000249061">
    <property type="component" value="Unassembled WGS sequence"/>
</dbReference>
<dbReference type="PROSITE" id="PS51007">
    <property type="entry name" value="CYTC"/>
    <property type="match status" value="1"/>
</dbReference>
<dbReference type="GO" id="GO:0020037">
    <property type="term" value="F:heme binding"/>
    <property type="evidence" value="ECO:0007669"/>
    <property type="project" value="InterPro"/>
</dbReference>
<dbReference type="AlphaFoldDB" id="A0A2W5T0U4"/>
<dbReference type="EMBL" id="QFQP01000021">
    <property type="protein sequence ID" value="PZR09359.1"/>
    <property type="molecule type" value="Genomic_DNA"/>
</dbReference>
<evidence type="ECO:0000256" key="2">
    <source>
        <dbReference type="ARBA" id="ARBA00022723"/>
    </source>
</evidence>
<evidence type="ECO:0000313" key="6">
    <source>
        <dbReference type="EMBL" id="PZR09359.1"/>
    </source>
</evidence>
<dbReference type="Pfam" id="PF06537">
    <property type="entry name" value="DHOR"/>
    <property type="match status" value="1"/>
</dbReference>
<name>A0A2W5T0U4_9BACT</name>
<dbReference type="GO" id="GO:0009055">
    <property type="term" value="F:electron transfer activity"/>
    <property type="evidence" value="ECO:0007669"/>
    <property type="project" value="InterPro"/>
</dbReference>
<sequence>MKKWLLLLGLAACGPELPVETRPDFSSDLPISGVSLEWETAFNEGDALFDLPFREADGLGPLFIRTSCGNCHRAAARGPGLVERVVQVDFDGRPTPGQPALPYGSVVRPYANSGATPLLAPMRDDVKVSRRAGIPVMGRGWLEAVADSELVRVAAEQALRTDGVSGRINYVKWMSEPNSDTRFHQHRLGDTVIGRFGLKARQPMLDDFAADALQGDMGLTSPLRTHEVPNAEGLADDRKPGVDMTMAQTNALADYVRLIAIPRRKAANENGRQKFEAVGCNACHVPSLRTRDDYPIEQLAGADAPIFTDLLLHDLGPTLSDGIVDGDASASEWRTAPLIGVRFLTAFLHDGRAASVDEAIRLHGAEGSEAKSSVESYAALAEDDRVALLEYVSSL</sequence>
<keyword evidence="1 4" id="KW-0349">Heme</keyword>
<evidence type="ECO:0000313" key="7">
    <source>
        <dbReference type="Proteomes" id="UP000249061"/>
    </source>
</evidence>
<evidence type="ECO:0000256" key="3">
    <source>
        <dbReference type="ARBA" id="ARBA00023004"/>
    </source>
</evidence>
<gene>
    <name evidence="6" type="ORF">DI536_22525</name>
</gene>
<dbReference type="PANTHER" id="PTHR30600">
    <property type="entry name" value="CYTOCHROME C PEROXIDASE-RELATED"/>
    <property type="match status" value="1"/>
</dbReference>
<dbReference type="InterPro" id="IPR051395">
    <property type="entry name" value="Cytochrome_c_Peroxidase/MauG"/>
</dbReference>
<evidence type="ECO:0000259" key="5">
    <source>
        <dbReference type="PROSITE" id="PS51007"/>
    </source>
</evidence>
<protein>
    <recommendedName>
        <fullName evidence="5">Cytochrome c domain-containing protein</fullName>
    </recommendedName>
</protein>
<dbReference type="Gene3D" id="1.10.760.10">
    <property type="entry name" value="Cytochrome c-like domain"/>
    <property type="match status" value="1"/>
</dbReference>
<evidence type="ECO:0000256" key="4">
    <source>
        <dbReference type="PROSITE-ProRule" id="PRU00433"/>
    </source>
</evidence>
<keyword evidence="3 4" id="KW-0408">Iron</keyword>
<dbReference type="GO" id="GO:0046872">
    <property type="term" value="F:metal ion binding"/>
    <property type="evidence" value="ECO:0007669"/>
    <property type="project" value="UniProtKB-KW"/>
</dbReference>
<dbReference type="SUPFAM" id="SSF46626">
    <property type="entry name" value="Cytochrome c"/>
    <property type="match status" value="1"/>
</dbReference>
<accession>A0A2W5T0U4</accession>